<proteinExistence type="predicted"/>
<dbReference type="GO" id="GO:0051536">
    <property type="term" value="F:iron-sulfur cluster binding"/>
    <property type="evidence" value="ECO:0007669"/>
    <property type="project" value="UniProtKB-KW"/>
</dbReference>
<sequence>MRYEIFKDNIKLSKLGLGAMRLPQTEPGFAGPIDEPKAQEVIDYCMAHGVNYYDTAYIYHGGKSEVVLGRALSKYPRDSFYIADKFNVQANPDYEAQFSQQMNRLQTEYIDFYLLHGITDLTARDYKACGCIPYFQEQKRMGKINYLGFSFHGTPNCLRELLKHNCWDFVQIQLNYYDWYQGTAKQQYEILKEQGIPIMVMEPVHGGMLANLPEECLQLLKKADVSPAIWALRFVMNLPGVAVALSGMSDMRQTEENVNTAALEYQLTGEELSKLEKISSILRKKIAVPCTGCRYCCDNCPQGLDIPSLLSAYNDYRDEAAALGNSDMATWRLFRLKALPEEKMPTACIGCGNCTAHCPQALDIPLYMKEMANLLK</sequence>
<dbReference type="AlphaFoldDB" id="A0A7W8M5I1"/>
<keyword evidence="3" id="KW-0411">Iron-sulfur</keyword>
<dbReference type="PROSITE" id="PS00198">
    <property type="entry name" value="4FE4S_FER_1"/>
    <property type="match status" value="1"/>
</dbReference>
<evidence type="ECO:0000256" key="2">
    <source>
        <dbReference type="ARBA" id="ARBA00023004"/>
    </source>
</evidence>
<dbReference type="InterPro" id="IPR017896">
    <property type="entry name" value="4Fe4S_Fe-S-bd"/>
</dbReference>
<dbReference type="InterPro" id="IPR023210">
    <property type="entry name" value="NADP_OxRdtase_dom"/>
</dbReference>
<dbReference type="InterPro" id="IPR053135">
    <property type="entry name" value="AKR2_Oxidoreductase"/>
</dbReference>
<evidence type="ECO:0000313" key="6">
    <source>
        <dbReference type="Proteomes" id="UP000543642"/>
    </source>
</evidence>
<keyword evidence="6" id="KW-1185">Reference proteome</keyword>
<dbReference type="PROSITE" id="PS51379">
    <property type="entry name" value="4FE4S_FER_2"/>
    <property type="match status" value="1"/>
</dbReference>
<reference evidence="5 6" key="1">
    <citation type="submission" date="2020-08" db="EMBL/GenBank/DDBJ databases">
        <title>Genomic Encyclopedia of Type Strains, Phase IV (KMG-IV): sequencing the most valuable type-strain genomes for metagenomic binning, comparative biology and taxonomic classification.</title>
        <authorList>
            <person name="Goeker M."/>
        </authorList>
    </citation>
    <scope>NUCLEOTIDE SEQUENCE [LARGE SCALE GENOMIC DNA]</scope>
    <source>
        <strain evidence="5 6">DSM 106146</strain>
    </source>
</reference>
<evidence type="ECO:0000313" key="5">
    <source>
        <dbReference type="EMBL" id="MBB5264577.1"/>
    </source>
</evidence>
<dbReference type="PANTHER" id="PTHR43312:SF2">
    <property type="entry name" value="OXIDOREDUCTASE"/>
    <property type="match status" value="1"/>
</dbReference>
<keyword evidence="1" id="KW-0479">Metal-binding</keyword>
<dbReference type="SUPFAM" id="SSF51430">
    <property type="entry name" value="NAD(P)-linked oxidoreductase"/>
    <property type="match status" value="1"/>
</dbReference>
<dbReference type="Proteomes" id="UP000543642">
    <property type="component" value="Unassembled WGS sequence"/>
</dbReference>
<dbReference type="Gene3D" id="3.20.20.100">
    <property type="entry name" value="NADP-dependent oxidoreductase domain"/>
    <property type="match status" value="1"/>
</dbReference>
<dbReference type="Pfam" id="PF00248">
    <property type="entry name" value="Aldo_ket_red"/>
    <property type="match status" value="1"/>
</dbReference>
<dbReference type="Gene3D" id="1.10.1060.10">
    <property type="entry name" value="Alpha-helical ferredoxin"/>
    <property type="match status" value="1"/>
</dbReference>
<comment type="caution">
    <text evidence="5">The sequence shown here is derived from an EMBL/GenBank/DDBJ whole genome shotgun (WGS) entry which is preliminary data.</text>
</comment>
<dbReference type="RefSeq" id="WP_183773256.1">
    <property type="nucleotide sequence ID" value="NZ_JACHFW010000005.1"/>
</dbReference>
<dbReference type="SUPFAM" id="SSF46548">
    <property type="entry name" value="alpha-helical ferredoxin"/>
    <property type="match status" value="1"/>
</dbReference>
<keyword evidence="2" id="KW-0408">Iron</keyword>
<evidence type="ECO:0000256" key="3">
    <source>
        <dbReference type="ARBA" id="ARBA00023014"/>
    </source>
</evidence>
<protein>
    <recommendedName>
        <fullName evidence="4">4Fe-4S ferredoxin-type domain-containing protein</fullName>
    </recommendedName>
</protein>
<evidence type="ECO:0000259" key="4">
    <source>
        <dbReference type="PROSITE" id="PS51379"/>
    </source>
</evidence>
<dbReference type="PANTHER" id="PTHR43312">
    <property type="entry name" value="D-THREO-ALDOSE 1-DEHYDROGENASE"/>
    <property type="match status" value="1"/>
</dbReference>
<dbReference type="GO" id="GO:0046872">
    <property type="term" value="F:metal ion binding"/>
    <property type="evidence" value="ECO:0007669"/>
    <property type="project" value="UniProtKB-KW"/>
</dbReference>
<evidence type="ECO:0000256" key="1">
    <source>
        <dbReference type="ARBA" id="ARBA00022723"/>
    </source>
</evidence>
<dbReference type="Pfam" id="PF13187">
    <property type="entry name" value="Fer4_9"/>
    <property type="match status" value="1"/>
</dbReference>
<dbReference type="EMBL" id="JACHFW010000005">
    <property type="protein sequence ID" value="MBB5264577.1"/>
    <property type="molecule type" value="Genomic_DNA"/>
</dbReference>
<accession>A0A7W8M5I1</accession>
<name>A0A7W8M5I1_9FIRM</name>
<organism evidence="5 6">
    <name type="scientific">Catenibacillus scindens</name>
    <dbReference type="NCBI Taxonomy" id="673271"/>
    <lineage>
        <taxon>Bacteria</taxon>
        <taxon>Bacillati</taxon>
        <taxon>Bacillota</taxon>
        <taxon>Clostridia</taxon>
        <taxon>Lachnospirales</taxon>
        <taxon>Lachnospiraceae</taxon>
        <taxon>Catenibacillus</taxon>
    </lineage>
</organism>
<dbReference type="CDD" id="cd19096">
    <property type="entry name" value="AKR_Fe-S_oxidoreductase"/>
    <property type="match status" value="1"/>
</dbReference>
<dbReference type="InterPro" id="IPR036812">
    <property type="entry name" value="NAD(P)_OxRdtase_dom_sf"/>
</dbReference>
<feature type="domain" description="4Fe-4S ferredoxin-type" evidence="4">
    <location>
        <begin position="339"/>
        <end position="367"/>
    </location>
</feature>
<gene>
    <name evidence="5" type="ORF">HNP82_001704</name>
</gene>
<dbReference type="InterPro" id="IPR017900">
    <property type="entry name" value="4Fe4S_Fe_S_CS"/>
</dbReference>
<dbReference type="InterPro" id="IPR009051">
    <property type="entry name" value="Helical_ferredxn"/>
</dbReference>